<reference evidence="3 4" key="1">
    <citation type="submission" date="2017-12" db="EMBL/GenBank/DDBJ databases">
        <title>Sequencing, de novo assembly and annotation of complete genome of a new Thraustochytrid species, strain FCC1311.</title>
        <authorList>
            <person name="Sedici K."/>
            <person name="Godart F."/>
            <person name="Aiese Cigliano R."/>
            <person name="Sanseverino W."/>
            <person name="Barakat M."/>
            <person name="Ortet P."/>
            <person name="Marechal E."/>
            <person name="Cagnac O."/>
            <person name="Amato A."/>
        </authorList>
    </citation>
    <scope>NUCLEOTIDE SEQUENCE [LARGE SCALE GENOMIC DNA]</scope>
</reference>
<dbReference type="Pfam" id="PF03567">
    <property type="entry name" value="Sulfotransfer_2"/>
    <property type="match status" value="1"/>
</dbReference>
<evidence type="ECO:0000313" key="4">
    <source>
        <dbReference type="Proteomes" id="UP000241890"/>
    </source>
</evidence>
<feature type="region of interest" description="Disordered" evidence="1">
    <location>
        <begin position="14"/>
        <end position="48"/>
    </location>
</feature>
<keyword evidence="2" id="KW-0472">Membrane</keyword>
<name>A0A2R5GAH4_9STRA</name>
<feature type="region of interest" description="Disordered" evidence="1">
    <location>
        <begin position="417"/>
        <end position="457"/>
    </location>
</feature>
<gene>
    <name evidence="3" type="ORF">FCC1311_042592</name>
</gene>
<evidence type="ECO:0000313" key="3">
    <source>
        <dbReference type="EMBL" id="GBG28036.1"/>
    </source>
</evidence>
<proteinExistence type="predicted"/>
<evidence type="ECO:0000256" key="1">
    <source>
        <dbReference type="SAM" id="MobiDB-lite"/>
    </source>
</evidence>
<evidence type="ECO:0000256" key="2">
    <source>
        <dbReference type="SAM" id="Phobius"/>
    </source>
</evidence>
<dbReference type="OrthoDB" id="41392at2759"/>
<protein>
    <submittedName>
        <fullName evidence="3">Uncharacterized protein</fullName>
    </submittedName>
</protein>
<dbReference type="GO" id="GO:0008146">
    <property type="term" value="F:sulfotransferase activity"/>
    <property type="evidence" value="ECO:0007669"/>
    <property type="project" value="InterPro"/>
</dbReference>
<dbReference type="Proteomes" id="UP000241890">
    <property type="component" value="Unassembled WGS sequence"/>
</dbReference>
<keyword evidence="4" id="KW-1185">Reference proteome</keyword>
<feature type="transmembrane region" description="Helical" evidence="2">
    <location>
        <begin position="156"/>
        <end position="177"/>
    </location>
</feature>
<dbReference type="EMBL" id="BEYU01000038">
    <property type="protein sequence ID" value="GBG28036.1"/>
    <property type="molecule type" value="Genomic_DNA"/>
</dbReference>
<sequence length="457" mass="52410">MPWLEKSLARRLADGEVSARELTKEGRSPSSSIATVGNDPEHDAEGQPADEDRDILFIHVPRCGGTSLTKLFKVPQKAAEYRGLYHKVGLKYFFYRYGLLEKANFPFFTIENFIVCCSLGISTAIWYSGLIKPITPLCTPAQEANGFACPPSLLTIVMYACAILMFCSSTFFFTAPISGRIDFVRRLYAIFVGQILCNLTEAEKWLTGVSRRGYVVHFTLNKVIKYGFLRKSDLDNIESFSVVRNPYSRMVSIYMYNRFGPLESFEHFVESWYKKWKAYKKTGDTEEWNVYCHVLPMYEFTHEKQRQLIDCVVKQENLRGIVNGTLNECFHKDESAPIPPIVLQALRDMPHSNRRKRAKPWQDYYNRRTARLVYEMYKEDFTIFKYDAHIPGRPELDEALASTYFDADTDYLGEQAPQTEAEKEARQAPSLVAHPPAPHSLASHDSYNSETSVDVSI</sequence>
<organism evidence="3 4">
    <name type="scientific">Hondaea fermentalgiana</name>
    <dbReference type="NCBI Taxonomy" id="2315210"/>
    <lineage>
        <taxon>Eukaryota</taxon>
        <taxon>Sar</taxon>
        <taxon>Stramenopiles</taxon>
        <taxon>Bigyra</taxon>
        <taxon>Labyrinthulomycetes</taxon>
        <taxon>Thraustochytrida</taxon>
        <taxon>Thraustochytriidae</taxon>
        <taxon>Hondaea</taxon>
    </lineage>
</organism>
<dbReference type="InterPro" id="IPR027417">
    <property type="entry name" value="P-loop_NTPase"/>
</dbReference>
<comment type="caution">
    <text evidence="3">The sequence shown here is derived from an EMBL/GenBank/DDBJ whole genome shotgun (WGS) entry which is preliminary data.</text>
</comment>
<dbReference type="InParanoid" id="A0A2R5GAH4"/>
<keyword evidence="2" id="KW-1133">Transmembrane helix</keyword>
<keyword evidence="2" id="KW-0812">Transmembrane</keyword>
<feature type="compositionally biased region" description="Polar residues" evidence="1">
    <location>
        <begin position="443"/>
        <end position="457"/>
    </location>
</feature>
<feature type="transmembrane region" description="Helical" evidence="2">
    <location>
        <begin position="105"/>
        <end position="127"/>
    </location>
</feature>
<dbReference type="AlphaFoldDB" id="A0A2R5GAH4"/>
<dbReference type="InterPro" id="IPR005331">
    <property type="entry name" value="Sulfotransferase"/>
</dbReference>
<dbReference type="SUPFAM" id="SSF52540">
    <property type="entry name" value="P-loop containing nucleoside triphosphate hydrolases"/>
    <property type="match status" value="1"/>
</dbReference>
<feature type="compositionally biased region" description="Basic and acidic residues" evidence="1">
    <location>
        <begin position="14"/>
        <end position="27"/>
    </location>
</feature>
<accession>A0A2R5GAH4</accession>
<dbReference type="GO" id="GO:0016020">
    <property type="term" value="C:membrane"/>
    <property type="evidence" value="ECO:0007669"/>
    <property type="project" value="InterPro"/>
</dbReference>